<feature type="chain" id="PRO_5032382997" evidence="1">
    <location>
        <begin position="25"/>
        <end position="144"/>
    </location>
</feature>
<evidence type="ECO:0000313" key="3">
    <source>
        <dbReference type="Proteomes" id="UP000652761"/>
    </source>
</evidence>
<proteinExistence type="predicted"/>
<dbReference type="AlphaFoldDB" id="A0A843XDI2"/>
<evidence type="ECO:0000313" key="2">
    <source>
        <dbReference type="EMBL" id="MQM17310.1"/>
    </source>
</evidence>
<dbReference type="EMBL" id="NMUH01007461">
    <property type="protein sequence ID" value="MQM17310.1"/>
    <property type="molecule type" value="Genomic_DNA"/>
</dbReference>
<protein>
    <submittedName>
        <fullName evidence="2">Uncharacterized protein</fullName>
    </submittedName>
</protein>
<name>A0A843XDI2_COLES</name>
<keyword evidence="3" id="KW-1185">Reference proteome</keyword>
<reference evidence="2" key="1">
    <citation type="submission" date="2017-07" db="EMBL/GenBank/DDBJ databases">
        <title>Taro Niue Genome Assembly and Annotation.</title>
        <authorList>
            <person name="Atibalentja N."/>
            <person name="Keating K."/>
            <person name="Fields C.J."/>
        </authorList>
    </citation>
    <scope>NUCLEOTIDE SEQUENCE</scope>
    <source>
        <strain evidence="2">Niue_2</strain>
        <tissue evidence="2">Leaf</tissue>
    </source>
</reference>
<evidence type="ECO:0000256" key="1">
    <source>
        <dbReference type="SAM" id="SignalP"/>
    </source>
</evidence>
<sequence length="144" mass="15527">MVSSLVLRSLVSTLWMPTLSPASSDVDANFSDLHVLQSPEFREQASSPIGELSPTIRGFGATSGHLQRLGDSWSIREGFPDFSLVSTSVKNLEEGVIGGFLRLPKESFTATFDPFGECVDSTLGVVGDETLVEETLETDSERGD</sequence>
<keyword evidence="1" id="KW-0732">Signal</keyword>
<comment type="caution">
    <text evidence="2">The sequence shown here is derived from an EMBL/GenBank/DDBJ whole genome shotgun (WGS) entry which is preliminary data.</text>
</comment>
<organism evidence="2 3">
    <name type="scientific">Colocasia esculenta</name>
    <name type="common">Wild taro</name>
    <name type="synonym">Arum esculentum</name>
    <dbReference type="NCBI Taxonomy" id="4460"/>
    <lineage>
        <taxon>Eukaryota</taxon>
        <taxon>Viridiplantae</taxon>
        <taxon>Streptophyta</taxon>
        <taxon>Embryophyta</taxon>
        <taxon>Tracheophyta</taxon>
        <taxon>Spermatophyta</taxon>
        <taxon>Magnoliopsida</taxon>
        <taxon>Liliopsida</taxon>
        <taxon>Araceae</taxon>
        <taxon>Aroideae</taxon>
        <taxon>Colocasieae</taxon>
        <taxon>Colocasia</taxon>
    </lineage>
</organism>
<dbReference type="Proteomes" id="UP000652761">
    <property type="component" value="Unassembled WGS sequence"/>
</dbReference>
<gene>
    <name evidence="2" type="ORF">Taro_050279</name>
</gene>
<feature type="signal peptide" evidence="1">
    <location>
        <begin position="1"/>
        <end position="24"/>
    </location>
</feature>
<accession>A0A843XDI2</accession>